<keyword evidence="1" id="KW-0812">Transmembrane</keyword>
<proteinExistence type="predicted"/>
<accession>A0A0R1UP88</accession>
<dbReference type="Proteomes" id="UP000051084">
    <property type="component" value="Unassembled WGS sequence"/>
</dbReference>
<dbReference type="EMBL" id="AZGC01000026">
    <property type="protein sequence ID" value="KRL94967.1"/>
    <property type="molecule type" value="Genomic_DNA"/>
</dbReference>
<keyword evidence="1" id="KW-1133">Transmembrane helix</keyword>
<gene>
    <name evidence="2" type="ORF">FC21_GL001011</name>
</gene>
<comment type="caution">
    <text evidence="2">The sequence shown here is derived from an EMBL/GenBank/DDBJ whole genome shotgun (WGS) entry which is preliminary data.</text>
</comment>
<evidence type="ECO:0000313" key="2">
    <source>
        <dbReference type="EMBL" id="KRL94967.1"/>
    </source>
</evidence>
<organism evidence="2 3">
    <name type="scientific">Limosilactobacillus equigenerosi DSM 18793 = JCM 14505</name>
    <dbReference type="NCBI Taxonomy" id="1423742"/>
    <lineage>
        <taxon>Bacteria</taxon>
        <taxon>Bacillati</taxon>
        <taxon>Bacillota</taxon>
        <taxon>Bacilli</taxon>
        <taxon>Lactobacillales</taxon>
        <taxon>Lactobacillaceae</taxon>
        <taxon>Limosilactobacillus</taxon>
    </lineage>
</organism>
<sequence>MDKELGVILFFLVVGVVAGIYGWVFDQGSLFFFKVLPVMVIGDNLYELYKWYRQKHA</sequence>
<dbReference type="RefSeq" id="WP_156402528.1">
    <property type="nucleotide sequence ID" value="NZ_AZGC01000026.1"/>
</dbReference>
<name>A0A0R1UP88_9LACO</name>
<protein>
    <submittedName>
        <fullName evidence="2">Uncharacterized protein</fullName>
    </submittedName>
</protein>
<evidence type="ECO:0000313" key="3">
    <source>
        <dbReference type="Proteomes" id="UP000051084"/>
    </source>
</evidence>
<evidence type="ECO:0000256" key="1">
    <source>
        <dbReference type="SAM" id="Phobius"/>
    </source>
</evidence>
<feature type="transmembrane region" description="Helical" evidence="1">
    <location>
        <begin position="7"/>
        <end position="25"/>
    </location>
</feature>
<dbReference type="AlphaFoldDB" id="A0A0R1UP88"/>
<reference evidence="2 3" key="1">
    <citation type="journal article" date="2015" name="Genome Announc.">
        <title>Expanding the biotechnology potential of lactobacilli through comparative genomics of 213 strains and associated genera.</title>
        <authorList>
            <person name="Sun Z."/>
            <person name="Harris H.M."/>
            <person name="McCann A."/>
            <person name="Guo C."/>
            <person name="Argimon S."/>
            <person name="Zhang W."/>
            <person name="Yang X."/>
            <person name="Jeffery I.B."/>
            <person name="Cooney J.C."/>
            <person name="Kagawa T.F."/>
            <person name="Liu W."/>
            <person name="Song Y."/>
            <person name="Salvetti E."/>
            <person name="Wrobel A."/>
            <person name="Rasinkangas P."/>
            <person name="Parkhill J."/>
            <person name="Rea M.C."/>
            <person name="O'Sullivan O."/>
            <person name="Ritari J."/>
            <person name="Douillard F.P."/>
            <person name="Paul Ross R."/>
            <person name="Yang R."/>
            <person name="Briner A.E."/>
            <person name="Felis G.E."/>
            <person name="de Vos W.M."/>
            <person name="Barrangou R."/>
            <person name="Klaenhammer T.R."/>
            <person name="Caufield P.W."/>
            <person name="Cui Y."/>
            <person name="Zhang H."/>
            <person name="O'Toole P.W."/>
        </authorList>
    </citation>
    <scope>NUCLEOTIDE SEQUENCE [LARGE SCALE GENOMIC DNA]</scope>
    <source>
        <strain evidence="2 3">DSM 18793</strain>
    </source>
</reference>
<keyword evidence="3" id="KW-1185">Reference proteome</keyword>
<dbReference type="PATRIC" id="fig|1423742.4.peg.1052"/>
<keyword evidence="1" id="KW-0472">Membrane</keyword>